<reference evidence="2" key="1">
    <citation type="submission" date="2023-03" db="EMBL/GenBank/DDBJ databases">
        <title>Multiphase analysis and comparison of six strains from genera Psychromarinibacter, Lutimaribacter, and Maritimibacter, including a novel species: Psychromarinibacter sediminicola sp. nov.</title>
        <authorList>
            <person name="Wang Y.-H."/>
            <person name="Ye M.-Q."/>
            <person name="Du Z.-J."/>
        </authorList>
    </citation>
    <scope>NUCLEOTIDE SEQUENCE</scope>
    <source>
        <strain evidence="2">C21-152</strain>
    </source>
</reference>
<accession>A0AAE3NY38</accession>
<dbReference type="AlphaFoldDB" id="A0AAE3NY38"/>
<name>A0AAE3NY38_9RHOB</name>
<gene>
    <name evidence="2" type="ORF">P1J78_20205</name>
</gene>
<evidence type="ECO:0000313" key="2">
    <source>
        <dbReference type="EMBL" id="MDF0603075.1"/>
    </source>
</evidence>
<evidence type="ECO:0000313" key="3">
    <source>
        <dbReference type="Proteomes" id="UP001220964"/>
    </source>
</evidence>
<feature type="region of interest" description="Disordered" evidence="1">
    <location>
        <begin position="43"/>
        <end position="80"/>
    </location>
</feature>
<dbReference type="SUPFAM" id="SSF52096">
    <property type="entry name" value="ClpP/crotonase"/>
    <property type="match status" value="1"/>
</dbReference>
<organism evidence="2 3">
    <name type="scientific">Psychromarinibacter sediminicola</name>
    <dbReference type="NCBI Taxonomy" id="3033385"/>
    <lineage>
        <taxon>Bacteria</taxon>
        <taxon>Pseudomonadati</taxon>
        <taxon>Pseudomonadota</taxon>
        <taxon>Alphaproteobacteria</taxon>
        <taxon>Rhodobacterales</taxon>
        <taxon>Paracoccaceae</taxon>
        <taxon>Psychromarinibacter</taxon>
    </lineage>
</organism>
<proteinExistence type="predicted"/>
<dbReference type="Gene3D" id="3.90.226.10">
    <property type="entry name" value="2-enoyl-CoA Hydratase, Chain A, domain 1"/>
    <property type="match status" value="1"/>
</dbReference>
<keyword evidence="3" id="KW-1185">Reference proteome</keyword>
<protein>
    <recommendedName>
        <fullName evidence="4">Periplasmic protein-like protein</fullName>
    </recommendedName>
</protein>
<dbReference type="RefSeq" id="WP_275569198.1">
    <property type="nucleotide sequence ID" value="NZ_JARGYC010000074.1"/>
</dbReference>
<evidence type="ECO:0008006" key="4">
    <source>
        <dbReference type="Google" id="ProtNLM"/>
    </source>
</evidence>
<dbReference type="Proteomes" id="UP001220964">
    <property type="component" value="Unassembled WGS sequence"/>
</dbReference>
<sequence>MSRIGAARAIKAILALQIGIAVILFGRDIARVLPQLGFAPAAPALDEPVAPGDQTRRYDPSTLPTRPSRPGTDLPATGDMPARLQFDRVAGTPGLMRLTGTIAPGDAERFADWLETTGFVPERVQLHSPGGSVTDALEIGRSLRALEAETEVASDRICLSACPYVLAAGVARVVGEDGYVGVHQHYFDKNVALPAFLAVEDIQRGQGLVLEYLVEMGIDPLVMTHALGTPPGEIYILVREELEAYRMVSDGADADTG</sequence>
<dbReference type="EMBL" id="JARGYC010000074">
    <property type="protein sequence ID" value="MDF0603075.1"/>
    <property type="molecule type" value="Genomic_DNA"/>
</dbReference>
<comment type="caution">
    <text evidence="2">The sequence shown here is derived from an EMBL/GenBank/DDBJ whole genome shotgun (WGS) entry which is preliminary data.</text>
</comment>
<evidence type="ECO:0000256" key="1">
    <source>
        <dbReference type="SAM" id="MobiDB-lite"/>
    </source>
</evidence>
<dbReference type="InterPro" id="IPR029045">
    <property type="entry name" value="ClpP/crotonase-like_dom_sf"/>
</dbReference>